<dbReference type="InterPro" id="IPR051310">
    <property type="entry name" value="MCP_chemotaxis"/>
</dbReference>
<dbReference type="GO" id="GO:0005886">
    <property type="term" value="C:plasma membrane"/>
    <property type="evidence" value="ECO:0007669"/>
    <property type="project" value="TreeGrafter"/>
</dbReference>
<feature type="domain" description="HAMP" evidence="6">
    <location>
        <begin position="211"/>
        <end position="263"/>
    </location>
</feature>
<evidence type="ECO:0000259" key="5">
    <source>
        <dbReference type="PROSITE" id="PS50111"/>
    </source>
</evidence>
<keyword evidence="4" id="KW-1133">Transmembrane helix</keyword>
<evidence type="ECO:0000259" key="6">
    <source>
        <dbReference type="PROSITE" id="PS50885"/>
    </source>
</evidence>
<dbReference type="Gene3D" id="1.10.287.950">
    <property type="entry name" value="Methyl-accepting chemotaxis protein"/>
    <property type="match status" value="1"/>
</dbReference>
<evidence type="ECO:0000256" key="2">
    <source>
        <dbReference type="ARBA" id="ARBA00029447"/>
    </source>
</evidence>
<dbReference type="PANTHER" id="PTHR43531:SF11">
    <property type="entry name" value="METHYL-ACCEPTING CHEMOTAXIS PROTEIN 3"/>
    <property type="match status" value="1"/>
</dbReference>
<dbReference type="CDD" id="cd19411">
    <property type="entry name" value="MCP2201-like_sensor"/>
    <property type="match status" value="1"/>
</dbReference>
<protein>
    <submittedName>
        <fullName evidence="7">Methyl-accepting chemotaxis protein I</fullName>
    </submittedName>
</protein>
<dbReference type="SMART" id="SM00283">
    <property type="entry name" value="MA"/>
    <property type="match status" value="1"/>
</dbReference>
<proteinExistence type="inferred from homology"/>
<dbReference type="CDD" id="cd11386">
    <property type="entry name" value="MCP_signal"/>
    <property type="match status" value="1"/>
</dbReference>
<comment type="caution">
    <text evidence="7">The sequence shown here is derived from an EMBL/GenBank/DDBJ whole genome shotgun (WGS) entry which is preliminary data.</text>
</comment>
<name>A0A1J5RJS1_9ZZZZ</name>
<dbReference type="Pfam" id="PF00015">
    <property type="entry name" value="MCPsignal"/>
    <property type="match status" value="1"/>
</dbReference>
<keyword evidence="1" id="KW-0145">Chemotaxis</keyword>
<dbReference type="InterPro" id="IPR004089">
    <property type="entry name" value="MCPsignal_dom"/>
</dbReference>
<dbReference type="CDD" id="cd06225">
    <property type="entry name" value="HAMP"/>
    <property type="match status" value="1"/>
</dbReference>
<dbReference type="PRINTS" id="PR00260">
    <property type="entry name" value="CHEMTRNSDUCR"/>
</dbReference>
<dbReference type="PROSITE" id="PS50885">
    <property type="entry name" value="HAMP"/>
    <property type="match status" value="1"/>
</dbReference>
<organism evidence="7">
    <name type="scientific">mine drainage metagenome</name>
    <dbReference type="NCBI Taxonomy" id="410659"/>
    <lineage>
        <taxon>unclassified sequences</taxon>
        <taxon>metagenomes</taxon>
        <taxon>ecological metagenomes</taxon>
    </lineage>
</organism>
<feature type="domain" description="Methyl-accepting transducer" evidence="5">
    <location>
        <begin position="268"/>
        <end position="483"/>
    </location>
</feature>
<dbReference type="InterPro" id="IPR047347">
    <property type="entry name" value="YvaQ-like_sensor"/>
</dbReference>
<dbReference type="GO" id="GO:0004888">
    <property type="term" value="F:transmembrane signaling receptor activity"/>
    <property type="evidence" value="ECO:0007669"/>
    <property type="project" value="InterPro"/>
</dbReference>
<gene>
    <name evidence="7" type="primary">tsr_6</name>
    <name evidence="7" type="ORF">GALL_215660</name>
</gene>
<dbReference type="SMART" id="SM00304">
    <property type="entry name" value="HAMP"/>
    <property type="match status" value="1"/>
</dbReference>
<evidence type="ECO:0000256" key="3">
    <source>
        <dbReference type="SAM" id="MobiDB-lite"/>
    </source>
</evidence>
<feature type="region of interest" description="Disordered" evidence="3">
    <location>
        <begin position="463"/>
        <end position="487"/>
    </location>
</feature>
<dbReference type="InterPro" id="IPR024478">
    <property type="entry name" value="HlyB_4HB_MCP"/>
</dbReference>
<dbReference type="InterPro" id="IPR004090">
    <property type="entry name" value="Chemotax_Me-accpt_rcpt"/>
</dbReference>
<dbReference type="GO" id="GO:0007165">
    <property type="term" value="P:signal transduction"/>
    <property type="evidence" value="ECO:0007669"/>
    <property type="project" value="InterPro"/>
</dbReference>
<feature type="compositionally biased region" description="Low complexity" evidence="3">
    <location>
        <begin position="468"/>
        <end position="481"/>
    </location>
</feature>
<dbReference type="FunFam" id="1.10.287.950:FF:000001">
    <property type="entry name" value="Methyl-accepting chemotaxis sensory transducer"/>
    <property type="match status" value="1"/>
</dbReference>
<comment type="similarity">
    <text evidence="2">Belongs to the methyl-accepting chemotaxis (MCP) protein family.</text>
</comment>
<accession>A0A1J5RJS1</accession>
<dbReference type="InterPro" id="IPR003660">
    <property type="entry name" value="HAMP_dom"/>
</dbReference>
<sequence length="544" mass="57445">MFKNMKIGSRLAFGFGLMIVLLLTIVATGIKNMSGMANSTEDIVANQYLKVVLANDVDVGINQIARSMRDLLFIKDPGDAAKEQAKIQDARKAIGDTLGKLGKITQTEKGKELLKGIDDARVKYTAGEDQYLKLLAANQNDQAEALLLSSLRPLQSSYIGAVHELVDYQHGLMLDSGRVAEDKYHSARTTSIALGLAALLIAIGFGWWVTRSITGPISEAVNVANQLAEGDLTARIEVTTKDETGQLLTAMKYMVERLSQIIGEVRSAADNLSSASEEVSATAQSLAQGSSEQAASVEETSASIEQMSASINQNTENAKVTDGMASKAAREAGEGGEAVGQTVAAMKSIAEKIGIIDDIAYQTNMLALNAAIEAARAGEHGKGFAVVAAEVRKLAERSQVAAQEIGEVAKGSVSLAERAGRLLDEIVPSIKKTSDLVQEITAASEEQSAGVGQINTAMSQLNQTTQQSASASEELAATSEEMGSQAQQLQQTMSFFKTGDTAPALAPASRKAAEKSKLGRFKEAAGRLAGPLEPSLADADFVKF</sequence>
<evidence type="ECO:0000313" key="7">
    <source>
        <dbReference type="EMBL" id="OIQ96408.1"/>
    </source>
</evidence>
<dbReference type="PANTHER" id="PTHR43531">
    <property type="entry name" value="PROTEIN ICFG"/>
    <property type="match status" value="1"/>
</dbReference>
<dbReference type="Pfam" id="PF00672">
    <property type="entry name" value="HAMP"/>
    <property type="match status" value="1"/>
</dbReference>
<dbReference type="PROSITE" id="PS50111">
    <property type="entry name" value="CHEMOTAXIS_TRANSDUC_2"/>
    <property type="match status" value="1"/>
</dbReference>
<dbReference type="Pfam" id="PF12729">
    <property type="entry name" value="4HB_MCP_1"/>
    <property type="match status" value="1"/>
</dbReference>
<keyword evidence="4" id="KW-0812">Transmembrane</keyword>
<dbReference type="EMBL" id="MLJW01000149">
    <property type="protein sequence ID" value="OIQ96408.1"/>
    <property type="molecule type" value="Genomic_DNA"/>
</dbReference>
<feature type="transmembrane region" description="Helical" evidence="4">
    <location>
        <begin position="12"/>
        <end position="30"/>
    </location>
</feature>
<dbReference type="SUPFAM" id="SSF58104">
    <property type="entry name" value="Methyl-accepting chemotaxis protein (MCP) signaling domain"/>
    <property type="match status" value="1"/>
</dbReference>
<dbReference type="AlphaFoldDB" id="A0A1J5RJS1"/>
<reference evidence="7" key="1">
    <citation type="submission" date="2016-10" db="EMBL/GenBank/DDBJ databases">
        <title>Sequence of Gallionella enrichment culture.</title>
        <authorList>
            <person name="Poehlein A."/>
            <person name="Muehling M."/>
            <person name="Daniel R."/>
        </authorList>
    </citation>
    <scope>NUCLEOTIDE SEQUENCE</scope>
</reference>
<evidence type="ECO:0000256" key="1">
    <source>
        <dbReference type="ARBA" id="ARBA00022500"/>
    </source>
</evidence>
<dbReference type="GO" id="GO:0006935">
    <property type="term" value="P:chemotaxis"/>
    <property type="evidence" value="ECO:0007669"/>
    <property type="project" value="UniProtKB-KW"/>
</dbReference>
<evidence type="ECO:0000256" key="4">
    <source>
        <dbReference type="SAM" id="Phobius"/>
    </source>
</evidence>
<keyword evidence="4" id="KW-0472">Membrane</keyword>